<keyword evidence="1" id="KW-1133">Transmembrane helix</keyword>
<dbReference type="AlphaFoldDB" id="A0A2H0X8N2"/>
<proteinExistence type="predicted"/>
<dbReference type="Proteomes" id="UP000231098">
    <property type="component" value="Unassembled WGS sequence"/>
</dbReference>
<evidence type="ECO:0000313" key="3">
    <source>
        <dbReference type="Proteomes" id="UP000231098"/>
    </source>
</evidence>
<accession>A0A2H0X8N2</accession>
<reference evidence="3" key="1">
    <citation type="submission" date="2017-09" db="EMBL/GenBank/DDBJ databases">
        <title>Depth-based differentiation of microbial function through sediment-hosted aquifers and enrichment of novel symbionts in the deep terrestrial subsurface.</title>
        <authorList>
            <person name="Probst A.J."/>
            <person name="Ladd B."/>
            <person name="Jarett J.K."/>
            <person name="Geller-Mcgrath D.E."/>
            <person name="Sieber C.M.K."/>
            <person name="Emerson J.B."/>
            <person name="Anantharaman K."/>
            <person name="Thomas B.C."/>
            <person name="Malmstrom R."/>
            <person name="Stieglmeier M."/>
            <person name="Klingl A."/>
            <person name="Woyke T."/>
            <person name="Ryan C.M."/>
            <person name="Banfield J.F."/>
        </authorList>
    </citation>
    <scope>NUCLEOTIDE SEQUENCE [LARGE SCALE GENOMIC DNA]</scope>
</reference>
<dbReference type="EMBL" id="PEYV01000067">
    <property type="protein sequence ID" value="PIS21195.1"/>
    <property type="molecule type" value="Genomic_DNA"/>
</dbReference>
<evidence type="ECO:0000313" key="2">
    <source>
        <dbReference type="EMBL" id="PIS21195.1"/>
    </source>
</evidence>
<organism evidence="2 3">
    <name type="scientific">candidate division WWE3 bacterium CG08_land_8_20_14_0_20_41_15</name>
    <dbReference type="NCBI Taxonomy" id="1975086"/>
    <lineage>
        <taxon>Bacteria</taxon>
        <taxon>Katanobacteria</taxon>
    </lineage>
</organism>
<sequence>MQIKKIKKPRLTIVLLGLVLLMGFILFYYQPIDFKHPLELFQQVIPKELSNYPVISDCRRDESIPKGGEKPSTTELGRILRNAEFLEQFPLRRGYSLGRIRRLLSGMPHGHICTEYFYLGIKNNNTLAILEGEDQLEALIVGEEQLPAIGEWLYGEPKKGSLEENYKWVKERSCTDLSVRFGCVTNQHAFPELIEDGQLTQDEKGRKILHRFTTEGLADISLVYKKIIIDSDKKVYVESQELLRYVTGIEI</sequence>
<keyword evidence="1" id="KW-0472">Membrane</keyword>
<comment type="caution">
    <text evidence="2">The sequence shown here is derived from an EMBL/GenBank/DDBJ whole genome shotgun (WGS) entry which is preliminary data.</text>
</comment>
<feature type="transmembrane region" description="Helical" evidence="1">
    <location>
        <begin position="12"/>
        <end position="29"/>
    </location>
</feature>
<protein>
    <submittedName>
        <fullName evidence="2">Uncharacterized protein</fullName>
    </submittedName>
</protein>
<evidence type="ECO:0000256" key="1">
    <source>
        <dbReference type="SAM" id="Phobius"/>
    </source>
</evidence>
<keyword evidence="1" id="KW-0812">Transmembrane</keyword>
<gene>
    <name evidence="2" type="ORF">COT51_04075</name>
</gene>
<name>A0A2H0X8N2_UNCKA</name>